<dbReference type="GO" id="GO:0032259">
    <property type="term" value="P:methylation"/>
    <property type="evidence" value="ECO:0007669"/>
    <property type="project" value="UniProtKB-KW"/>
</dbReference>
<evidence type="ECO:0000259" key="3">
    <source>
        <dbReference type="Pfam" id="PF13649"/>
    </source>
</evidence>
<dbReference type="Pfam" id="PF13649">
    <property type="entry name" value="Methyltransf_25"/>
    <property type="match status" value="1"/>
</dbReference>
<dbReference type="InterPro" id="IPR029063">
    <property type="entry name" value="SAM-dependent_MTases_sf"/>
</dbReference>
<gene>
    <name evidence="4" type="primary">mraW</name>
    <name evidence="4" type="ORF">C7Y72_11415</name>
</gene>
<keyword evidence="1 4" id="KW-0489">Methyltransferase</keyword>
<dbReference type="PANTHER" id="PTHR43861">
    <property type="entry name" value="TRANS-ACONITATE 2-METHYLTRANSFERASE-RELATED"/>
    <property type="match status" value="1"/>
</dbReference>
<feature type="domain" description="Methyltransferase" evidence="3">
    <location>
        <begin position="37"/>
        <end position="129"/>
    </location>
</feature>
<keyword evidence="5" id="KW-1185">Reference proteome</keyword>
<keyword evidence="2 4" id="KW-0808">Transferase</keyword>
<comment type="caution">
    <text evidence="4">The sequence shown here is derived from an EMBL/GenBank/DDBJ whole genome shotgun (WGS) entry which is preliminary data.</text>
</comment>
<dbReference type="PANTHER" id="PTHR43861:SF1">
    <property type="entry name" value="TRANS-ACONITATE 2-METHYLTRANSFERASE"/>
    <property type="match status" value="1"/>
</dbReference>
<protein>
    <submittedName>
        <fullName evidence="4">16S rRNA (Cytosine(1402)-N(4))-methyltransferase</fullName>
    </submittedName>
</protein>
<evidence type="ECO:0000256" key="2">
    <source>
        <dbReference type="ARBA" id="ARBA00022679"/>
    </source>
</evidence>
<dbReference type="Proteomes" id="UP000240739">
    <property type="component" value="Unassembled WGS sequence"/>
</dbReference>
<dbReference type="Gene3D" id="3.40.50.150">
    <property type="entry name" value="Vaccinia Virus protein VP39"/>
    <property type="match status" value="1"/>
</dbReference>
<accession>A0A2T4ULV5</accession>
<dbReference type="EMBL" id="PYYB01000001">
    <property type="protein sequence ID" value="PTL60201.1"/>
    <property type="molecule type" value="Genomic_DNA"/>
</dbReference>
<evidence type="ECO:0000313" key="4">
    <source>
        <dbReference type="EMBL" id="PTL60201.1"/>
    </source>
</evidence>
<evidence type="ECO:0000313" key="5">
    <source>
        <dbReference type="Proteomes" id="UP000240739"/>
    </source>
</evidence>
<dbReference type="OrthoDB" id="9795085at2"/>
<dbReference type="InterPro" id="IPR041698">
    <property type="entry name" value="Methyltransf_25"/>
</dbReference>
<organism evidence="4 5">
    <name type="scientific">Paraconexibacter algicola</name>
    <dbReference type="NCBI Taxonomy" id="2133960"/>
    <lineage>
        <taxon>Bacteria</taxon>
        <taxon>Bacillati</taxon>
        <taxon>Actinomycetota</taxon>
        <taxon>Thermoleophilia</taxon>
        <taxon>Solirubrobacterales</taxon>
        <taxon>Paraconexibacteraceae</taxon>
        <taxon>Paraconexibacter</taxon>
    </lineage>
</organism>
<dbReference type="AlphaFoldDB" id="A0A2T4ULV5"/>
<dbReference type="GO" id="GO:0008168">
    <property type="term" value="F:methyltransferase activity"/>
    <property type="evidence" value="ECO:0007669"/>
    <property type="project" value="UniProtKB-KW"/>
</dbReference>
<reference evidence="4 5" key="1">
    <citation type="submission" date="2018-03" db="EMBL/GenBank/DDBJ databases">
        <title>Aquarubrobacter algicola gen. nov., sp. nov., a novel actinobacterium isolated from shallow eutrophic lake during the end of cyanobacterial harmful algal blooms.</title>
        <authorList>
            <person name="Chun S.J."/>
        </authorList>
    </citation>
    <scope>NUCLEOTIDE SEQUENCE [LARGE SCALE GENOMIC DNA]</scope>
    <source>
        <strain evidence="4 5">Seoho-28</strain>
    </source>
</reference>
<sequence>MTNRAWDGTSYDRISAPMEVMGLKVLERLELRGDETVVDAGCGSGRVTQALIAQLPDGHVVGVDGSADMIEAARTRLGPQSDLRVQDLLQLDVADVGPVDAILSTATFHWISDHDALFRALRAQLKPGGVLVAQCGGAGNMSHVHAAAHAVGEMPPFAQYLDGWDDPTNFYGPEETEERLLAAGFSDARCWLVPQPVRPPDPVEYLSTIVLGAFLQRMPQELRRPFVESTIAGLGEPVTLDYVRLNIDATA</sequence>
<dbReference type="RefSeq" id="WP_107568846.1">
    <property type="nucleotide sequence ID" value="NZ_PYYB01000001.1"/>
</dbReference>
<name>A0A2T4ULV5_9ACTN</name>
<dbReference type="CDD" id="cd02440">
    <property type="entry name" value="AdoMet_MTases"/>
    <property type="match status" value="1"/>
</dbReference>
<proteinExistence type="predicted"/>
<dbReference type="SUPFAM" id="SSF53335">
    <property type="entry name" value="S-adenosyl-L-methionine-dependent methyltransferases"/>
    <property type="match status" value="1"/>
</dbReference>
<evidence type="ECO:0000256" key="1">
    <source>
        <dbReference type="ARBA" id="ARBA00022603"/>
    </source>
</evidence>